<proteinExistence type="predicted"/>
<sequence>FAKCAQVFKDGKLVNRFQLSPCNGAELECAVLPLVLKPGTSITCTTEADRLARLDQARKNL</sequence>
<dbReference type="AlphaFoldDB" id="A0A397TVL1"/>
<evidence type="ECO:0000313" key="2">
    <source>
        <dbReference type="Proteomes" id="UP000265703"/>
    </source>
</evidence>
<accession>A0A397TVL1</accession>
<gene>
    <name evidence="1" type="ORF">C1645_811667</name>
</gene>
<dbReference type="Proteomes" id="UP000265703">
    <property type="component" value="Unassembled WGS sequence"/>
</dbReference>
<organism evidence="1 2">
    <name type="scientific">Glomus cerebriforme</name>
    <dbReference type="NCBI Taxonomy" id="658196"/>
    <lineage>
        <taxon>Eukaryota</taxon>
        <taxon>Fungi</taxon>
        <taxon>Fungi incertae sedis</taxon>
        <taxon>Mucoromycota</taxon>
        <taxon>Glomeromycotina</taxon>
        <taxon>Glomeromycetes</taxon>
        <taxon>Glomerales</taxon>
        <taxon>Glomeraceae</taxon>
        <taxon>Glomus</taxon>
    </lineage>
</organism>
<dbReference type="EMBL" id="QKYT01000006">
    <property type="protein sequence ID" value="RIA99201.1"/>
    <property type="molecule type" value="Genomic_DNA"/>
</dbReference>
<evidence type="ECO:0000313" key="1">
    <source>
        <dbReference type="EMBL" id="RIA99201.1"/>
    </source>
</evidence>
<protein>
    <submittedName>
        <fullName evidence="1">Uncharacterized protein</fullName>
    </submittedName>
</protein>
<comment type="caution">
    <text evidence="1">The sequence shown here is derived from an EMBL/GenBank/DDBJ whole genome shotgun (WGS) entry which is preliminary data.</text>
</comment>
<name>A0A397TVL1_9GLOM</name>
<feature type="non-terminal residue" evidence="1">
    <location>
        <position position="1"/>
    </location>
</feature>
<keyword evidence="2" id="KW-1185">Reference proteome</keyword>
<dbReference type="OrthoDB" id="2362516at2759"/>
<reference evidence="1 2" key="1">
    <citation type="submission" date="2018-06" db="EMBL/GenBank/DDBJ databases">
        <title>Comparative genomics reveals the genomic features of Rhizophagus irregularis, R. cerebriforme, R. diaphanum and Gigaspora rosea, and their symbiotic lifestyle signature.</title>
        <authorList>
            <person name="Morin E."/>
            <person name="San Clemente H."/>
            <person name="Chen E.C.H."/>
            <person name="De La Providencia I."/>
            <person name="Hainaut M."/>
            <person name="Kuo A."/>
            <person name="Kohler A."/>
            <person name="Murat C."/>
            <person name="Tang N."/>
            <person name="Roy S."/>
            <person name="Loubradou J."/>
            <person name="Henrissat B."/>
            <person name="Grigoriev I.V."/>
            <person name="Corradi N."/>
            <person name="Roux C."/>
            <person name="Martin F.M."/>
        </authorList>
    </citation>
    <scope>NUCLEOTIDE SEQUENCE [LARGE SCALE GENOMIC DNA]</scope>
    <source>
        <strain evidence="1 2">DAOM 227022</strain>
    </source>
</reference>